<dbReference type="PATRIC" id="fig|129140.3.peg.415"/>
<evidence type="ECO:0000313" key="1">
    <source>
        <dbReference type="EMBL" id="KPY88960.1"/>
    </source>
</evidence>
<sequence>MSLLVNPIPRRKPIRRGLGLLGDSFSGNCHTIAATAFGTEAYGYAAWIAARTGLFPSYVDNQGKLGDHTGQFLARLPACIASSTADLWLLLSRTNDSTTAGMSLADTKANVMKIVTAFMNTPGKYLIVGTGTPRFGSRALTGQALADAIAYKDWVLNYVSQFVPVVNIWDGFTEAMTVEGLHPNILGAEFISSRVVPIITANFEFPGIPLPTDSGDVYSAIRPFGCLNANPLLAGTGGTLPAGVNAVAGSVLADGYKAVGSGLTGITTRWFKEPADYGEAQCIELRGNMAAAGGYIYMQPTANVVQTNLAAGDVIEMVSAVEIMGSSLGILAWEAELTITKTVNGASSTFYYRSMDKYQEAFTMPASFSGALETQRGTIDLSETVITSRMGLYLAAGVPQDSTVKAAQFGIRKV</sequence>
<dbReference type="EMBL" id="LJRM01000031">
    <property type="protein sequence ID" value="KPY88960.1"/>
    <property type="molecule type" value="Genomic_DNA"/>
</dbReference>
<dbReference type="GeneID" id="96218676"/>
<accession>A0A0N8T4P4</accession>
<reference evidence="1 3" key="1">
    <citation type="submission" date="2015-09" db="EMBL/GenBank/DDBJ databases">
        <title>Genome announcement of multiple Pseudomonas syringae strains.</title>
        <authorList>
            <person name="Thakur S."/>
            <person name="Wang P.W."/>
            <person name="Gong Y."/>
            <person name="Weir B.S."/>
            <person name="Guttman D.S."/>
        </authorList>
    </citation>
    <scope>NUCLEOTIDE SEQUENCE [LARGE SCALE GENOMIC DNA]</scope>
    <source>
        <strain evidence="1 3">ICMP4091</strain>
    </source>
</reference>
<dbReference type="Proteomes" id="UP000050474">
    <property type="component" value="Unassembled WGS sequence"/>
</dbReference>
<comment type="caution">
    <text evidence="1">The sequence shown here is derived from an EMBL/GenBank/DDBJ whole genome shotgun (WGS) entry which is preliminary data.</text>
</comment>
<dbReference type="RefSeq" id="WP_055005141.1">
    <property type="nucleotide sequence ID" value="NZ_CP092923.1"/>
</dbReference>
<keyword evidence="4" id="KW-1185">Reference proteome</keyword>
<dbReference type="InterPro" id="IPR036514">
    <property type="entry name" value="SGNH_hydro_sf"/>
</dbReference>
<dbReference type="Gene3D" id="3.40.50.1110">
    <property type="entry name" value="SGNH hydrolase"/>
    <property type="match status" value="1"/>
</dbReference>
<dbReference type="GO" id="GO:0016788">
    <property type="term" value="F:hydrolase activity, acting on ester bonds"/>
    <property type="evidence" value="ECO:0007669"/>
    <property type="project" value="UniProtKB-ARBA"/>
</dbReference>
<name>A0A0N8T4P4_9PSED</name>
<dbReference type="AlphaFoldDB" id="A0A0N8T4P4"/>
<evidence type="ECO:0000313" key="2">
    <source>
        <dbReference type="EMBL" id="MFH7517134.1"/>
    </source>
</evidence>
<evidence type="ECO:0000313" key="4">
    <source>
        <dbReference type="Proteomes" id="UP001610657"/>
    </source>
</evidence>
<dbReference type="EMBL" id="JAVCQK010000011">
    <property type="protein sequence ID" value="MFH7517134.1"/>
    <property type="molecule type" value="Genomic_DNA"/>
</dbReference>
<dbReference type="SUPFAM" id="SSF52266">
    <property type="entry name" value="SGNH hydrolase"/>
    <property type="match status" value="1"/>
</dbReference>
<gene>
    <name evidence="1" type="ORF">ALO44_00297</name>
    <name evidence="2" type="ORF">RA271_18345</name>
</gene>
<proteinExistence type="predicted"/>
<dbReference type="CDD" id="cd00229">
    <property type="entry name" value="SGNH_hydrolase"/>
    <property type="match status" value="1"/>
</dbReference>
<organism evidence="1 3">
    <name type="scientific">Pseudomonas syringae pv. tagetis</name>
    <dbReference type="NCBI Taxonomy" id="129140"/>
    <lineage>
        <taxon>Bacteria</taxon>
        <taxon>Pseudomonadati</taxon>
        <taxon>Pseudomonadota</taxon>
        <taxon>Gammaproteobacteria</taxon>
        <taxon>Pseudomonadales</taxon>
        <taxon>Pseudomonadaceae</taxon>
        <taxon>Pseudomonas</taxon>
    </lineage>
</organism>
<dbReference type="STRING" id="129140.ALO44_00297"/>
<dbReference type="Proteomes" id="UP001610657">
    <property type="component" value="Unassembled WGS sequence"/>
</dbReference>
<keyword evidence="2" id="KW-0378">Hydrolase</keyword>
<evidence type="ECO:0000313" key="3">
    <source>
        <dbReference type="Proteomes" id="UP000050474"/>
    </source>
</evidence>
<reference evidence="2 4" key="2">
    <citation type="submission" date="2023-08" db="EMBL/GenBank/DDBJ databases">
        <title>Genomic and mutational analysis of Pseudomonas syringae pv. tagetis EB037 pathogenicity on sunflower.</title>
        <authorList>
            <person name="Maul J.E."/>
        </authorList>
    </citation>
    <scope>NUCLEOTIDE SEQUENCE [LARGE SCALE GENOMIC DNA]</scope>
    <source>
        <strain evidence="2 4">EB037_T1</strain>
    </source>
</reference>
<protein>
    <submittedName>
        <fullName evidence="2">SGNH/GDSL hydrolase family protein</fullName>
    </submittedName>
</protein>